<keyword evidence="16" id="KW-1185">Reference proteome</keyword>
<feature type="region of interest" description="Disordered" evidence="13">
    <location>
        <begin position="43"/>
        <end position="65"/>
    </location>
</feature>
<feature type="region of interest" description="Disordered" evidence="13">
    <location>
        <begin position="1975"/>
        <end position="2002"/>
    </location>
</feature>
<feature type="compositionally biased region" description="Polar residues" evidence="13">
    <location>
        <begin position="1917"/>
        <end position="1926"/>
    </location>
</feature>
<feature type="compositionally biased region" description="Basic residues" evidence="13">
    <location>
        <begin position="1987"/>
        <end position="1999"/>
    </location>
</feature>
<feature type="compositionally biased region" description="Polar residues" evidence="13">
    <location>
        <begin position="2095"/>
        <end position="2111"/>
    </location>
</feature>
<evidence type="ECO:0000256" key="9">
    <source>
        <dbReference type="ARBA" id="ARBA00022777"/>
    </source>
</evidence>
<feature type="region of interest" description="Disordered" evidence="13">
    <location>
        <begin position="113"/>
        <end position="151"/>
    </location>
</feature>
<evidence type="ECO:0000256" key="10">
    <source>
        <dbReference type="ARBA" id="ARBA00022840"/>
    </source>
</evidence>
<feature type="compositionally biased region" description="Low complexity" evidence="13">
    <location>
        <begin position="1713"/>
        <end position="1723"/>
    </location>
</feature>
<feature type="region of interest" description="Disordered" evidence="13">
    <location>
        <begin position="2018"/>
        <end position="2074"/>
    </location>
</feature>
<name>A0A672YHC6_9TELE</name>
<feature type="region of interest" description="Disordered" evidence="13">
    <location>
        <begin position="1400"/>
        <end position="1473"/>
    </location>
</feature>
<feature type="compositionally biased region" description="Low complexity" evidence="13">
    <location>
        <begin position="1745"/>
        <end position="1755"/>
    </location>
</feature>
<dbReference type="Gene3D" id="1.10.510.10">
    <property type="entry name" value="Transferase(Phosphotransferase) domain 1"/>
    <property type="match status" value="1"/>
</dbReference>
<feature type="compositionally biased region" description="Polar residues" evidence="13">
    <location>
        <begin position="1137"/>
        <end position="1159"/>
    </location>
</feature>
<comment type="catalytic activity">
    <reaction evidence="12">
        <text>L-seryl-[protein] + ATP = O-phospho-L-seryl-[protein] + ADP + H(+)</text>
        <dbReference type="Rhea" id="RHEA:17989"/>
        <dbReference type="Rhea" id="RHEA-COMP:9863"/>
        <dbReference type="Rhea" id="RHEA-COMP:11604"/>
        <dbReference type="ChEBI" id="CHEBI:15378"/>
        <dbReference type="ChEBI" id="CHEBI:29999"/>
        <dbReference type="ChEBI" id="CHEBI:30616"/>
        <dbReference type="ChEBI" id="CHEBI:83421"/>
        <dbReference type="ChEBI" id="CHEBI:456216"/>
        <dbReference type="EC" id="2.7.11.1"/>
    </reaction>
</comment>
<accession>A0A672YHC6</accession>
<dbReference type="PANTHER" id="PTHR13902">
    <property type="entry name" value="SERINE/THREONINE-PROTEIN KINASE WNK WITH NO LYSINE -RELATED"/>
    <property type="match status" value="1"/>
</dbReference>
<dbReference type="Pfam" id="PF00069">
    <property type="entry name" value="Pkinase"/>
    <property type="match status" value="1"/>
</dbReference>
<evidence type="ECO:0000256" key="13">
    <source>
        <dbReference type="SAM" id="MobiDB-lite"/>
    </source>
</evidence>
<evidence type="ECO:0000256" key="3">
    <source>
        <dbReference type="ARBA" id="ARBA00012513"/>
    </source>
</evidence>
<feature type="compositionally biased region" description="Low complexity" evidence="13">
    <location>
        <begin position="1420"/>
        <end position="1461"/>
    </location>
</feature>
<dbReference type="InterPro" id="IPR050588">
    <property type="entry name" value="WNK_Ser-Thr_kinase"/>
</dbReference>
<feature type="compositionally biased region" description="Low complexity" evidence="13">
    <location>
        <begin position="1051"/>
        <end position="1094"/>
    </location>
</feature>
<feature type="region of interest" description="Disordered" evidence="13">
    <location>
        <begin position="1"/>
        <end position="23"/>
    </location>
</feature>
<feature type="compositionally biased region" description="Low complexity" evidence="13">
    <location>
        <begin position="1576"/>
        <end position="1603"/>
    </location>
</feature>
<dbReference type="InterPro" id="IPR008271">
    <property type="entry name" value="Ser/Thr_kinase_AS"/>
</dbReference>
<feature type="compositionally biased region" description="Polar residues" evidence="13">
    <location>
        <begin position="2058"/>
        <end position="2074"/>
    </location>
</feature>
<protein>
    <recommendedName>
        <fullName evidence="3">non-specific serine/threonine protein kinase</fullName>
        <ecNumber evidence="3">2.7.11.1</ecNumber>
    </recommendedName>
</protein>
<feature type="region of interest" description="Disordered" evidence="13">
    <location>
        <begin position="587"/>
        <end position="614"/>
    </location>
</feature>
<keyword evidence="6" id="KW-0597">Phosphoprotein</keyword>
<reference evidence="15" key="2">
    <citation type="submission" date="2025-08" db="UniProtKB">
        <authorList>
            <consortium name="Ensembl"/>
        </authorList>
    </citation>
    <scope>IDENTIFICATION</scope>
</reference>
<evidence type="ECO:0000256" key="6">
    <source>
        <dbReference type="ARBA" id="ARBA00022553"/>
    </source>
</evidence>
<dbReference type="PROSITE" id="PS00108">
    <property type="entry name" value="PROTEIN_KINASE_ST"/>
    <property type="match status" value="1"/>
</dbReference>
<feature type="compositionally biased region" description="Polar residues" evidence="13">
    <location>
        <begin position="588"/>
        <end position="612"/>
    </location>
</feature>
<feature type="region of interest" description="Disordered" evidence="13">
    <location>
        <begin position="1137"/>
        <end position="1260"/>
    </location>
</feature>
<evidence type="ECO:0000256" key="12">
    <source>
        <dbReference type="ARBA" id="ARBA00048679"/>
    </source>
</evidence>
<dbReference type="EC" id="2.7.11.1" evidence="3"/>
<feature type="compositionally biased region" description="Low complexity" evidence="13">
    <location>
        <begin position="839"/>
        <end position="867"/>
    </location>
</feature>
<dbReference type="GO" id="GO:0005737">
    <property type="term" value="C:cytoplasm"/>
    <property type="evidence" value="ECO:0007669"/>
    <property type="project" value="UniProtKB-SubCell"/>
</dbReference>
<dbReference type="Pfam" id="PF12202">
    <property type="entry name" value="OSR1_C"/>
    <property type="match status" value="1"/>
</dbReference>
<keyword evidence="8" id="KW-0547">Nucleotide-binding</keyword>
<dbReference type="FunFam" id="3.30.200.20:FF:000494">
    <property type="entry name" value="serine/threonine-protein kinase WNK2 isoform X2"/>
    <property type="match status" value="1"/>
</dbReference>
<feature type="compositionally biased region" description="Low complexity" evidence="13">
    <location>
        <begin position="53"/>
        <end position="64"/>
    </location>
</feature>
<dbReference type="SUPFAM" id="SSF56112">
    <property type="entry name" value="Protein kinase-like (PK-like)"/>
    <property type="match status" value="1"/>
</dbReference>
<keyword evidence="9" id="KW-0418">Kinase</keyword>
<dbReference type="Ensembl" id="ENSSORT00005004071.1">
    <property type="protein sequence ID" value="ENSSORP00005003953.1"/>
    <property type="gene ID" value="ENSSORG00005002398.1"/>
</dbReference>
<dbReference type="InterPro" id="IPR011009">
    <property type="entry name" value="Kinase-like_dom_sf"/>
</dbReference>
<feature type="domain" description="Protein kinase" evidence="14">
    <location>
        <begin position="185"/>
        <end position="443"/>
    </location>
</feature>
<evidence type="ECO:0000256" key="8">
    <source>
        <dbReference type="ARBA" id="ARBA00022741"/>
    </source>
</evidence>
<feature type="region of interest" description="Disordered" evidence="13">
    <location>
        <begin position="633"/>
        <end position="657"/>
    </location>
</feature>
<dbReference type="InterPro" id="IPR024678">
    <property type="entry name" value="Kinase_OSR1/WNK_CCT"/>
</dbReference>
<evidence type="ECO:0000256" key="7">
    <source>
        <dbReference type="ARBA" id="ARBA00022679"/>
    </source>
</evidence>
<feature type="region of interest" description="Disordered" evidence="13">
    <location>
        <begin position="1530"/>
        <end position="1616"/>
    </location>
</feature>
<feature type="compositionally biased region" description="Polar residues" evidence="13">
    <location>
        <begin position="1534"/>
        <end position="1548"/>
    </location>
</feature>
<dbReference type="GO" id="GO:0004674">
    <property type="term" value="F:protein serine/threonine kinase activity"/>
    <property type="evidence" value="ECO:0007669"/>
    <property type="project" value="UniProtKB-KW"/>
</dbReference>
<evidence type="ECO:0000256" key="11">
    <source>
        <dbReference type="ARBA" id="ARBA00047899"/>
    </source>
</evidence>
<feature type="region of interest" description="Disordered" evidence="13">
    <location>
        <begin position="839"/>
        <end position="944"/>
    </location>
</feature>
<feature type="compositionally biased region" description="Low complexity" evidence="13">
    <location>
        <begin position="2025"/>
        <end position="2057"/>
    </location>
</feature>
<evidence type="ECO:0000256" key="1">
    <source>
        <dbReference type="ARBA" id="ARBA00001946"/>
    </source>
</evidence>
<feature type="compositionally biased region" description="Polar residues" evidence="13">
    <location>
        <begin position="113"/>
        <end position="137"/>
    </location>
</feature>
<reference evidence="15" key="1">
    <citation type="submission" date="2019-06" db="EMBL/GenBank/DDBJ databases">
        <authorList>
            <consortium name="Wellcome Sanger Institute Data Sharing"/>
        </authorList>
    </citation>
    <scope>NUCLEOTIDE SEQUENCE [LARGE SCALE GENOMIC DNA]</scope>
</reference>
<dbReference type="Gene3D" id="3.30.200.20">
    <property type="entry name" value="Phosphorylase Kinase, domain 1"/>
    <property type="match status" value="1"/>
</dbReference>
<comment type="subcellular location">
    <subcellularLocation>
        <location evidence="2">Cytoplasm</location>
    </subcellularLocation>
</comment>
<evidence type="ECO:0000256" key="5">
    <source>
        <dbReference type="ARBA" id="ARBA00022527"/>
    </source>
</evidence>
<evidence type="ECO:0000313" key="15">
    <source>
        <dbReference type="Ensembl" id="ENSSORP00005003953.1"/>
    </source>
</evidence>
<keyword evidence="4" id="KW-0963">Cytoplasm</keyword>
<feature type="compositionally biased region" description="Low complexity" evidence="13">
    <location>
        <begin position="2112"/>
        <end position="2122"/>
    </location>
</feature>
<feature type="compositionally biased region" description="Basic and acidic residues" evidence="13">
    <location>
        <begin position="1"/>
        <end position="13"/>
    </location>
</feature>
<feature type="region of interest" description="Disordered" evidence="13">
    <location>
        <begin position="2095"/>
        <end position="2124"/>
    </location>
</feature>
<evidence type="ECO:0000259" key="14">
    <source>
        <dbReference type="PROSITE" id="PS50011"/>
    </source>
</evidence>
<feature type="compositionally biased region" description="Basic residues" evidence="13">
    <location>
        <begin position="1242"/>
        <end position="1253"/>
    </location>
</feature>
<keyword evidence="10" id="KW-0067">ATP-binding</keyword>
<feature type="region of interest" description="Disordered" evidence="13">
    <location>
        <begin position="970"/>
        <end position="990"/>
    </location>
</feature>
<dbReference type="Gene3D" id="3.10.20.90">
    <property type="entry name" value="Phosphatidylinositol 3-kinase Catalytic Subunit, Chain A, domain 1"/>
    <property type="match status" value="2"/>
</dbReference>
<feature type="region of interest" description="Disordered" evidence="13">
    <location>
        <begin position="1335"/>
        <end position="1360"/>
    </location>
</feature>
<dbReference type="FunFam" id="3.10.20.90:FF:000007">
    <property type="entry name" value="Serine/threonine-protein kinase WNK1 isoform 1"/>
    <property type="match status" value="1"/>
</dbReference>
<feature type="compositionally biased region" description="Polar residues" evidence="13">
    <location>
        <begin position="1808"/>
        <end position="1818"/>
    </location>
</feature>
<proteinExistence type="predicted"/>
<dbReference type="FunFam" id="3.10.20.90:FF:000012">
    <property type="entry name" value="Serine/threonine-protein kinase WNK1 isoform 2"/>
    <property type="match status" value="1"/>
</dbReference>
<feature type="region of interest" description="Disordered" evidence="13">
    <location>
        <begin position="1049"/>
        <end position="1124"/>
    </location>
</feature>
<keyword evidence="5" id="KW-0723">Serine/threonine-protein kinase</keyword>
<feature type="region of interest" description="Disordered" evidence="13">
    <location>
        <begin position="1886"/>
        <end position="1932"/>
    </location>
</feature>
<dbReference type="SMART" id="SM00220">
    <property type="entry name" value="S_TKc"/>
    <property type="match status" value="1"/>
</dbReference>
<dbReference type="PROSITE" id="PS50011">
    <property type="entry name" value="PROTEIN_KINASE_DOM"/>
    <property type="match status" value="1"/>
</dbReference>
<dbReference type="Proteomes" id="UP000472271">
    <property type="component" value="Chromosome 7"/>
</dbReference>
<feature type="region of interest" description="Disordered" evidence="13">
    <location>
        <begin position="1745"/>
        <end position="1874"/>
    </location>
</feature>
<feature type="region of interest" description="Disordered" evidence="13">
    <location>
        <begin position="720"/>
        <end position="739"/>
    </location>
</feature>
<sequence>MDVEGDSKSEAHPTPKYPSVPNSQRELAINMYEAMGDGNVNLEDSSAVVRGGSDPSAYPSSSSYQKNVHQRFIRRSLWFSDADEQAFEAPECDNRSKVLNINLRTIVDRTRGTSCGIQEGSSTESQGGQKDSATESVSADEEKEKGGDALNVTCSGKSAIKAASEENEEEAEMKAVSTSPGGRFLKFDIELGRGSFKTVYKGLDTETWVEVAWCELQDRKLSKVERQRFKEEAEMLKGLQHPNIVRFYDFWESSLKGKKCIVLVTELMTSGTLKTYLKRFKVMKPKVLRSWCRQILKGLHFLHTRTPPIIHRDLKCDNIFITGPTGSVKIGDLGLATLKAASFAKSVIGTPEFMAPEMYEEHYDEAVDVYAFGMCMLEMATSEYPYSECQNAAQIYRKVTSGVKPASYNKVMDPEIKEIIGECICQKKEERYTIKDLLNHAFFAEDTGVRVELAEEDDGKKVSIALKLWVEDHKKLKGKYKESGAIEFTFDLEKEVPEVVAQEMVESGFFHESDAKTVGKSIRDRVALIKWRRERTVSAAVPLDQSEGGHRVQMTPSQGISAGVAHVGQPLLPDSEDPEADQHRLRNLPTSATSVTSDGTLDSGTGSTVYSDSHSSQQSVLYQSLLEPITMATQQASSAGHQNQPSVQGLPSSSNTAVHTPLQYIQPGQSYSAVPYGGHSSAAAPAPNNICSVNIQQTNNAASYTPPNVQQCPAVPQHVQSYQAPGQQQQQGAGQSSSFPVPIQQTCQTYMAPTQQVQSSSGYPNPAQQLSAAASLTVQQPAQSYPVASAAPTLAASAQCHPAQAPSSLQHVQATVQLQSQQPGQSSCTPALNSQQIPIQQEHQQSPPQNAQSSIQQQQQAGQGLISIPPNLQHSQETASTIHQQKTQQPVLQSLQSSTRQQELTPALQQHSQTSLQPPVPQQSQDLSQTAVQTPAPQPHPTASSAINVAAPHQSYPAAGLPDAASQTYAHSSLSGLQQQTAPAQSQYLPAQSNAASQTYGGASQLVTPQGISAASQHSQAAHISQQNIAAGQHISQLGQDGQSYGLNVKQAASSAPSQPLPSQASVHQQLQPLQISSSLQTTHQSQQVPQQNPVGPPGLVPPSHTVQASQLTQPAVSSSPVQIGSETGAVTTATQLDNKNPCQLPPQNQSQTHIQSQIPALHPSESQNASSGSASLTQQKQHSAVTGAVGQGPAETTVEDQAAEKHSAGQSYDSVNSDATSGKEMSDGYEGTHGSKGEGKVRKHHRRSTRTRSRQEKISRPKLSMLNVCNTGDKMVECQLETHNHKMVTFKFDLDGDAPEEIATYMVENDFILPLEKEVFIEQLKDIVEKAEDMLSEDTEGERSSDQGGSPKQSDGAGILGAEGLKATAPSSPQLVYQQNVLHTGKRWFIICPVDETPMFDKEKTTPQTSTAHESEKPVLSSARSNSSVAAVSTPAASLSSQSPSPSSLPSAAQSSVQPQDQNVGKARVQQPQPCVTKHNLAAAGVSHNTSLPAEEPCISAVSMVTEMPCCAIVPPVSLEVNASDKGAAGGLASSQTNQPNLKTSPTGELPPQVASHQSVVLQQPYAASMQPVTSQPQSPAHQSSQASQSSQVSTQQQSAASGGPGESDSEGPRRVEFVDRTIKTLDEKLRNLLYQEHAPAQSCSSTSDPQASTTEGVSATPVSDSQSTEGALTKKKAELLPQIPERTDAVGALSDSALAATNRVSSRRDATSTSSSCGSKSRFQIIPTPPDVICHLEKSKTSHSTCSSAAPSSGSGGSHSLTKGPGKTEKDGMLVGKSSVSAAPDDENAETSKPHSNRYSAPPNFYQATPTSSPDSTPCHIPRAQTIDTSTPRHYHHSSHLYSDSADEESSSIALPPHPTPPAHALSEHSGSDLMKRAVAFLRRTGRSKSEQSADSPSRQPVAMNGHAPSPSAGHAQSSYISSDNDSEFEDADMRKELQKLREKHMKEISELQAFQRSEIEHLYKELGKTLPPNVGLLHAAPPSGRRRRASKHKLKAGKLLNPMVQQLRNNLNTNSVERKGESAASSSGSPAKSSVLSDGSAHSSGSSSSGSQPSTAPEQVHTQQPCSLKGSFSSDNIYAGLHGDRMASQANVAQGSSLNTPAAQTASHQTPTSLTTATPSPQPITRLAQVQTNNSNNKRGTFTDDLHKLVDDWTKETVAAAHQPRPSLNQIKQQRLRQELDGRAPPRGAASHEMKCRVGSSKFQLPLSCPLTSTLGPGMPKALAPNASAVPPPGYLLPSGSYGGMVPNPLYPPQWPGLPSPVGSVGPVGLLGAARMMPYVTMANPGIQAYPLVMHNAENGACPKTTRTT</sequence>
<gene>
    <name evidence="15" type="primary">LOC115422168</name>
</gene>
<feature type="region of interest" description="Disordered" evidence="13">
    <location>
        <begin position="1640"/>
        <end position="1678"/>
    </location>
</feature>
<evidence type="ECO:0000256" key="4">
    <source>
        <dbReference type="ARBA" id="ARBA00022490"/>
    </source>
</evidence>
<comment type="catalytic activity">
    <reaction evidence="11">
        <text>L-threonyl-[protein] + ATP = O-phospho-L-threonyl-[protein] + ADP + H(+)</text>
        <dbReference type="Rhea" id="RHEA:46608"/>
        <dbReference type="Rhea" id="RHEA-COMP:11060"/>
        <dbReference type="Rhea" id="RHEA-COMP:11605"/>
        <dbReference type="ChEBI" id="CHEBI:15378"/>
        <dbReference type="ChEBI" id="CHEBI:30013"/>
        <dbReference type="ChEBI" id="CHEBI:30616"/>
        <dbReference type="ChEBI" id="CHEBI:61977"/>
        <dbReference type="ChEBI" id="CHEBI:456216"/>
        <dbReference type="EC" id="2.7.11.1"/>
    </reaction>
</comment>
<dbReference type="InterPro" id="IPR000719">
    <property type="entry name" value="Prot_kinase_dom"/>
</dbReference>
<reference evidence="15" key="3">
    <citation type="submission" date="2025-09" db="UniProtKB">
        <authorList>
            <consortium name="Ensembl"/>
        </authorList>
    </citation>
    <scope>IDENTIFICATION</scope>
</reference>
<comment type="cofactor">
    <cofactor evidence="1">
        <name>Mg(2+)</name>
        <dbReference type="ChEBI" id="CHEBI:18420"/>
    </cofactor>
</comment>
<feature type="compositionally biased region" description="Polar residues" evidence="13">
    <location>
        <begin position="1209"/>
        <end position="1221"/>
    </location>
</feature>
<feature type="compositionally biased region" description="Polar residues" evidence="13">
    <location>
        <begin position="1106"/>
        <end position="1124"/>
    </location>
</feature>
<dbReference type="CDD" id="cd13983">
    <property type="entry name" value="STKc_WNK"/>
    <property type="match status" value="1"/>
</dbReference>
<dbReference type="FunFam" id="1.10.510.10:FF:000006">
    <property type="entry name" value="Serine/threonine-protein kinase WNK1 isoform 2"/>
    <property type="match status" value="1"/>
</dbReference>
<feature type="compositionally biased region" description="Polar residues" evidence="13">
    <location>
        <begin position="1643"/>
        <end position="1672"/>
    </location>
</feature>
<dbReference type="InterPro" id="IPR056865">
    <property type="entry name" value="CCTL2_WNK"/>
</dbReference>
<organism evidence="15 16">
    <name type="scientific">Sphaeramia orbicularis</name>
    <name type="common">orbiculate cardinalfish</name>
    <dbReference type="NCBI Taxonomy" id="375764"/>
    <lineage>
        <taxon>Eukaryota</taxon>
        <taxon>Metazoa</taxon>
        <taxon>Chordata</taxon>
        <taxon>Craniata</taxon>
        <taxon>Vertebrata</taxon>
        <taxon>Euteleostomi</taxon>
        <taxon>Actinopterygii</taxon>
        <taxon>Neopterygii</taxon>
        <taxon>Teleostei</taxon>
        <taxon>Neoteleostei</taxon>
        <taxon>Acanthomorphata</taxon>
        <taxon>Gobiaria</taxon>
        <taxon>Kurtiformes</taxon>
        <taxon>Apogonoidei</taxon>
        <taxon>Apogonidae</taxon>
        <taxon>Apogoninae</taxon>
        <taxon>Sphaeramia</taxon>
    </lineage>
</organism>
<feature type="compositionally biased region" description="Low complexity" evidence="13">
    <location>
        <begin position="720"/>
        <end position="738"/>
    </location>
</feature>
<evidence type="ECO:0000313" key="16">
    <source>
        <dbReference type="Proteomes" id="UP000472271"/>
    </source>
</evidence>
<dbReference type="GO" id="GO:0005524">
    <property type="term" value="F:ATP binding"/>
    <property type="evidence" value="ECO:0007669"/>
    <property type="project" value="UniProtKB-KW"/>
</dbReference>
<feature type="compositionally biased region" description="Low complexity" evidence="13">
    <location>
        <begin position="1165"/>
        <end position="1176"/>
    </location>
</feature>
<dbReference type="Pfam" id="PF24889">
    <property type="entry name" value="CCTL2_WNK"/>
    <property type="match status" value="1"/>
</dbReference>
<feature type="region of interest" description="Disordered" evidence="13">
    <location>
        <begin position="1703"/>
        <end position="1726"/>
    </location>
</feature>
<evidence type="ECO:0000256" key="2">
    <source>
        <dbReference type="ARBA" id="ARBA00004496"/>
    </source>
</evidence>
<feature type="compositionally biased region" description="Polar residues" evidence="13">
    <location>
        <begin position="870"/>
        <end position="944"/>
    </location>
</feature>
<keyword evidence="7" id="KW-0808">Transferase</keyword>